<keyword evidence="1 6" id="KW-0436">Ligase</keyword>
<dbReference type="PROSITE" id="PS51733">
    <property type="entry name" value="BPL_LPL_CATALYTIC"/>
    <property type="match status" value="1"/>
</dbReference>
<dbReference type="InterPro" id="IPR013196">
    <property type="entry name" value="HTH_11"/>
</dbReference>
<dbReference type="SUPFAM" id="SSF55681">
    <property type="entry name" value="Class II aaRS and biotin synthetases"/>
    <property type="match status" value="1"/>
</dbReference>
<dbReference type="InterPro" id="IPR030855">
    <property type="entry name" value="Bifunct_BirA"/>
</dbReference>
<evidence type="ECO:0000256" key="1">
    <source>
        <dbReference type="ARBA" id="ARBA00022598"/>
    </source>
</evidence>
<name>A0A1I6HQ65_9EURY</name>
<evidence type="ECO:0000313" key="7">
    <source>
        <dbReference type="Proteomes" id="UP000198531"/>
    </source>
</evidence>
<dbReference type="Gene3D" id="3.30.930.10">
    <property type="entry name" value="Bira Bifunctional Protein, Domain 2"/>
    <property type="match status" value="1"/>
</dbReference>
<organism evidence="6 7">
    <name type="scientific">Halogeometricum rufum</name>
    <dbReference type="NCBI Taxonomy" id="553469"/>
    <lineage>
        <taxon>Archaea</taxon>
        <taxon>Methanobacteriati</taxon>
        <taxon>Methanobacteriota</taxon>
        <taxon>Stenosarchaea group</taxon>
        <taxon>Halobacteria</taxon>
        <taxon>Halobacteriales</taxon>
        <taxon>Haloferacaceae</taxon>
        <taxon>Halogeometricum</taxon>
    </lineage>
</organism>
<keyword evidence="7" id="KW-1185">Reference proteome</keyword>
<dbReference type="RefSeq" id="WP_089807762.1">
    <property type="nucleotide sequence ID" value="NZ_FOYT01000002.1"/>
</dbReference>
<dbReference type="CDD" id="cd00090">
    <property type="entry name" value="HTH_ARSR"/>
    <property type="match status" value="1"/>
</dbReference>
<evidence type="ECO:0000313" key="6">
    <source>
        <dbReference type="EMBL" id="SFR56595.1"/>
    </source>
</evidence>
<keyword evidence="3" id="KW-0067">ATP-binding</keyword>
<evidence type="ECO:0000256" key="2">
    <source>
        <dbReference type="ARBA" id="ARBA00022741"/>
    </source>
</evidence>
<dbReference type="PANTHER" id="PTHR12835:SF5">
    <property type="entry name" value="BIOTIN--PROTEIN LIGASE"/>
    <property type="match status" value="1"/>
</dbReference>
<dbReference type="InterPro" id="IPR004143">
    <property type="entry name" value="BPL_LPL_catalytic"/>
</dbReference>
<dbReference type="Pfam" id="PF03099">
    <property type="entry name" value="BPL_LplA_LipB"/>
    <property type="match status" value="1"/>
</dbReference>
<dbReference type="InterPro" id="IPR036388">
    <property type="entry name" value="WH-like_DNA-bd_sf"/>
</dbReference>
<dbReference type="InterPro" id="IPR003142">
    <property type="entry name" value="BPL_C"/>
</dbReference>
<dbReference type="InterPro" id="IPR004408">
    <property type="entry name" value="Biotin_CoA_COase_ligase"/>
</dbReference>
<keyword evidence="2" id="KW-0547">Nucleotide-binding</keyword>
<dbReference type="Proteomes" id="UP000198531">
    <property type="component" value="Unassembled WGS sequence"/>
</dbReference>
<dbReference type="Gene3D" id="1.10.10.10">
    <property type="entry name" value="Winged helix-like DNA-binding domain superfamily/Winged helix DNA-binding domain"/>
    <property type="match status" value="1"/>
</dbReference>
<dbReference type="AlphaFoldDB" id="A0A1I6HQ65"/>
<dbReference type="HAMAP" id="MF_00978">
    <property type="entry name" value="Bifunct_BirA"/>
    <property type="match status" value="1"/>
</dbReference>
<dbReference type="InterPro" id="IPR045864">
    <property type="entry name" value="aa-tRNA-synth_II/BPL/LPL"/>
</dbReference>
<dbReference type="GO" id="GO:0005524">
    <property type="term" value="F:ATP binding"/>
    <property type="evidence" value="ECO:0007669"/>
    <property type="project" value="UniProtKB-KW"/>
</dbReference>
<dbReference type="GO" id="GO:0004077">
    <property type="term" value="F:biotin--[biotin carboxyl-carrier protein] ligase activity"/>
    <property type="evidence" value="ECO:0007669"/>
    <property type="project" value="InterPro"/>
</dbReference>
<dbReference type="Gene3D" id="2.30.30.100">
    <property type="match status" value="1"/>
</dbReference>
<dbReference type="STRING" id="553469.SAMN04487947_2321"/>
<dbReference type="GO" id="GO:0005737">
    <property type="term" value="C:cytoplasm"/>
    <property type="evidence" value="ECO:0007669"/>
    <property type="project" value="TreeGrafter"/>
</dbReference>
<dbReference type="EMBL" id="FOYT01000002">
    <property type="protein sequence ID" value="SFR56595.1"/>
    <property type="molecule type" value="Genomic_DNA"/>
</dbReference>
<dbReference type="Pfam" id="PF02237">
    <property type="entry name" value="BPL_C"/>
    <property type="match status" value="1"/>
</dbReference>
<sequence>MNETRRALLAALADGPTTGPELAERLGVSRAAVWKQVEALREAGFGIESGDDGYRVTDVPAYGAAAVEFGLDAPYEVEFHDAVGSTNDRGRELAAAGAADVVVVADEQTGSRGRLKREWTAPAGGVWASLVLRPEIPPAHAPLYTLAAAVAVTRAAREAGVDASIKWPNDVLVREPNEGTSTDGDGVLVSDDRTDRGGRKLAGVLTEMEGEADRVSWLVVGIGVNANVDGEALPPGATSIRDEVGDVDRRVFLQRVLETFDELTADPEAILSAWRECAATLGQRVRVETPNGVVEGEAVDVRVPGALVVRTDEGERVVHAGDCEHLRPAR</sequence>
<evidence type="ECO:0000256" key="4">
    <source>
        <dbReference type="SAM" id="MobiDB-lite"/>
    </source>
</evidence>
<dbReference type="NCBIfam" id="TIGR00121">
    <property type="entry name" value="birA_ligase"/>
    <property type="match status" value="1"/>
</dbReference>
<reference evidence="7" key="1">
    <citation type="submission" date="2016-10" db="EMBL/GenBank/DDBJ databases">
        <authorList>
            <person name="Varghese N."/>
            <person name="Submissions S."/>
        </authorList>
    </citation>
    <scope>NUCLEOTIDE SEQUENCE [LARGE SCALE GENOMIC DNA]</scope>
    <source>
        <strain evidence="7">CGMCC 1.7736</strain>
    </source>
</reference>
<gene>
    <name evidence="6" type="ORF">SAMN04487947_2321</name>
</gene>
<dbReference type="SUPFAM" id="SSF50037">
    <property type="entry name" value="C-terminal domain of transcriptional repressors"/>
    <property type="match status" value="1"/>
</dbReference>
<evidence type="ECO:0000259" key="5">
    <source>
        <dbReference type="PROSITE" id="PS51733"/>
    </source>
</evidence>
<dbReference type="InterPro" id="IPR008988">
    <property type="entry name" value="Transcriptional_repressor_C"/>
</dbReference>
<dbReference type="CDD" id="cd16442">
    <property type="entry name" value="BPL"/>
    <property type="match status" value="1"/>
</dbReference>
<dbReference type="InterPro" id="IPR011991">
    <property type="entry name" value="ArsR-like_HTH"/>
</dbReference>
<dbReference type="GO" id="GO:0006355">
    <property type="term" value="P:regulation of DNA-templated transcription"/>
    <property type="evidence" value="ECO:0007669"/>
    <property type="project" value="InterPro"/>
</dbReference>
<dbReference type="PANTHER" id="PTHR12835">
    <property type="entry name" value="BIOTIN PROTEIN LIGASE"/>
    <property type="match status" value="1"/>
</dbReference>
<dbReference type="InterPro" id="IPR036390">
    <property type="entry name" value="WH_DNA-bd_sf"/>
</dbReference>
<accession>A0A1I6HQ65</accession>
<feature type="region of interest" description="Disordered" evidence="4">
    <location>
        <begin position="174"/>
        <end position="193"/>
    </location>
</feature>
<dbReference type="SUPFAM" id="SSF46785">
    <property type="entry name" value="Winged helix' DNA-binding domain"/>
    <property type="match status" value="1"/>
</dbReference>
<proteinExistence type="inferred from homology"/>
<dbReference type="Pfam" id="PF08279">
    <property type="entry name" value="HTH_11"/>
    <property type="match status" value="1"/>
</dbReference>
<dbReference type="OrthoDB" id="46252at2157"/>
<feature type="domain" description="BPL/LPL catalytic" evidence="5">
    <location>
        <begin position="62"/>
        <end position="268"/>
    </location>
</feature>
<evidence type="ECO:0000256" key="3">
    <source>
        <dbReference type="ARBA" id="ARBA00022840"/>
    </source>
</evidence>
<protein>
    <submittedName>
        <fullName evidence="6">BirA family transcriptional regulator, biotin operon repressor / biotin-[acetyl-CoA-carboxylase] ligase</fullName>
    </submittedName>
</protein>